<feature type="zinc finger region" description="C3H1-type" evidence="10">
    <location>
        <begin position="1"/>
        <end position="25"/>
    </location>
</feature>
<dbReference type="GO" id="GO:0008270">
    <property type="term" value="F:zinc ion binding"/>
    <property type="evidence" value="ECO:0007669"/>
    <property type="project" value="UniProtKB-KW"/>
</dbReference>
<evidence type="ECO:0000256" key="2">
    <source>
        <dbReference type="ARBA" id="ARBA00004906"/>
    </source>
</evidence>
<evidence type="ECO:0000259" key="12">
    <source>
        <dbReference type="PROSITE" id="PS50103"/>
    </source>
</evidence>
<evidence type="ECO:0000256" key="4">
    <source>
        <dbReference type="ARBA" id="ARBA00022679"/>
    </source>
</evidence>
<dbReference type="InterPro" id="IPR018957">
    <property type="entry name" value="Znf_C3HC4_RING-type"/>
</dbReference>
<comment type="catalytic activity">
    <reaction evidence="1">
        <text>[E2 ubiquitin-conjugating enzyme]-S-ubiquitinyl-L-cysteine + [acceptor protein]-L-lysine = [E2 ubiquitin-conjugating enzyme]-L-cysteine + [acceptor protein]-N(6)-ubiquitinyl-L-lysine.</text>
        <dbReference type="EC" id="2.3.2.31"/>
    </reaction>
</comment>
<dbReference type="PANTHER" id="PTHR22770:SF13">
    <property type="entry name" value="RING-TYPE DOMAIN-CONTAINING PROTEIN"/>
    <property type="match status" value="1"/>
</dbReference>
<keyword evidence="7 10" id="KW-0863">Zinc-finger</keyword>
<evidence type="ECO:0000256" key="5">
    <source>
        <dbReference type="ARBA" id="ARBA00022723"/>
    </source>
</evidence>
<dbReference type="Gene3D" id="4.10.1000.10">
    <property type="entry name" value="Zinc finger, CCCH-type"/>
    <property type="match status" value="1"/>
</dbReference>
<dbReference type="Pfam" id="PF00097">
    <property type="entry name" value="zf-C3HC4"/>
    <property type="match status" value="1"/>
</dbReference>
<dbReference type="GO" id="GO:0043161">
    <property type="term" value="P:proteasome-mediated ubiquitin-dependent protein catabolic process"/>
    <property type="evidence" value="ECO:0007669"/>
    <property type="project" value="TreeGrafter"/>
</dbReference>
<dbReference type="InterPro" id="IPR013083">
    <property type="entry name" value="Znf_RING/FYVE/PHD"/>
</dbReference>
<evidence type="ECO:0000256" key="7">
    <source>
        <dbReference type="ARBA" id="ARBA00022771"/>
    </source>
</evidence>
<dbReference type="GO" id="GO:0097039">
    <property type="term" value="P:protein linear polyubiquitination"/>
    <property type="evidence" value="ECO:0007669"/>
    <property type="project" value="TreeGrafter"/>
</dbReference>
<evidence type="ECO:0000256" key="1">
    <source>
        <dbReference type="ARBA" id="ARBA00001798"/>
    </source>
</evidence>
<evidence type="ECO:0000256" key="8">
    <source>
        <dbReference type="ARBA" id="ARBA00022786"/>
    </source>
</evidence>
<name>A0AAD9YN05_COLKA</name>
<dbReference type="PROSITE" id="PS51873">
    <property type="entry name" value="TRIAD"/>
    <property type="match status" value="1"/>
</dbReference>
<accession>A0AAD9YN05</accession>
<keyword evidence="8" id="KW-0833">Ubl conjugation pathway</keyword>
<dbReference type="GO" id="GO:0043130">
    <property type="term" value="F:ubiquitin binding"/>
    <property type="evidence" value="ECO:0007669"/>
    <property type="project" value="TreeGrafter"/>
</dbReference>
<dbReference type="GO" id="GO:0061630">
    <property type="term" value="F:ubiquitin protein ligase activity"/>
    <property type="evidence" value="ECO:0007669"/>
    <property type="project" value="UniProtKB-EC"/>
</dbReference>
<dbReference type="Pfam" id="PF22605">
    <property type="entry name" value="IBR_2"/>
    <property type="match status" value="1"/>
</dbReference>
<proteinExistence type="predicted"/>
<keyword evidence="15" id="KW-1185">Reference proteome</keyword>
<comment type="caution">
    <text evidence="14">The sequence shown here is derived from an EMBL/GenBank/DDBJ whole genome shotgun (WGS) entry which is preliminary data.</text>
</comment>
<dbReference type="PROSITE" id="PS50103">
    <property type="entry name" value="ZF_C3H1"/>
    <property type="match status" value="1"/>
</dbReference>
<feature type="domain" description="RING-type" evidence="13">
    <location>
        <begin position="481"/>
        <end position="695"/>
    </location>
</feature>
<feature type="domain" description="C3H1-type" evidence="12">
    <location>
        <begin position="1"/>
        <end position="25"/>
    </location>
</feature>
<sequence length="702" mass="77516">MNLCTFFARGICHYGDECDFPHVKVPLDQVAPVRPAKGRCDEGSKCPLPHGDPEEDTLSTATESRTRQLLGASFTFGPGASVCDVAFPDNSTVIILNLVATCPKKAVQRLLGARGFQVPPTSIEMRSQDSGLKCAVVKGRGPGFAELLRASFEKQKTCGMFAQAKVVTEKANPIWEEGKVHASTSRKIKCSWPKDRDESGLAFETDELAMVEAMLAAVGDLETRLSLGSDAEGQTVESVACFVAAEDAKQAVQILDGAPLPFNPSGLLSVKQIHSTCYKLSTRVFQHLIEEVTEFHGHRDAPVNFKTSFDTETYTIMTLESDDLDALETTRQVMDGLFAGKVFHSRDTGSPIWSPYFDNKAFRNRILNPIAKDCGVAFQCLPVSKKIKVYGPPENMEKANEALFLTFESNFTTVHPIILNENAFNWVIRGGFTALCEALGKEAVTYKSVWPPTRIDITGPVSSYELALDIISQRSTFIDVVERLCAVCWTEPDQPLTTTCGHLYCLGCFQNLCRAADKNAGGLEVACIANNNLCRSIISLEEIERHLSSEAFEKLLASSAESYVNKHPEELRYCPTADCGHVYRVTSTENPRHFKCPNCGRAICPSCHNSHPEISCTERRDKIARADEKKLKKCKRKLGVKSCPKCHAPIEKWGGCNHMYCVCGAHICWVCLANFETANECGMHIRQKHEPILYAVLGPDEY</sequence>
<dbReference type="CDD" id="cd20335">
    <property type="entry name" value="BRcat_RBR"/>
    <property type="match status" value="1"/>
</dbReference>
<keyword evidence="5 10" id="KW-0479">Metal-binding</keyword>
<dbReference type="Proteomes" id="UP001281614">
    <property type="component" value="Unassembled WGS sequence"/>
</dbReference>
<evidence type="ECO:0000313" key="15">
    <source>
        <dbReference type="Proteomes" id="UP001281614"/>
    </source>
</evidence>
<dbReference type="Pfam" id="PF00642">
    <property type="entry name" value="zf-CCCH"/>
    <property type="match status" value="1"/>
</dbReference>
<organism evidence="14 15">
    <name type="scientific">Colletotrichum kahawae</name>
    <name type="common">Coffee berry disease fungus</name>
    <dbReference type="NCBI Taxonomy" id="34407"/>
    <lineage>
        <taxon>Eukaryota</taxon>
        <taxon>Fungi</taxon>
        <taxon>Dikarya</taxon>
        <taxon>Ascomycota</taxon>
        <taxon>Pezizomycotina</taxon>
        <taxon>Sordariomycetes</taxon>
        <taxon>Hypocreomycetidae</taxon>
        <taxon>Glomerellales</taxon>
        <taxon>Glomerellaceae</taxon>
        <taxon>Colletotrichum</taxon>
        <taxon>Colletotrichum gloeosporioides species complex</taxon>
    </lineage>
</organism>
<protein>
    <recommendedName>
        <fullName evidence="3">RBR-type E3 ubiquitin transferase</fullName>
        <ecNumber evidence="3">2.3.2.31</ecNumber>
    </recommendedName>
</protein>
<evidence type="ECO:0000259" key="13">
    <source>
        <dbReference type="PROSITE" id="PS51873"/>
    </source>
</evidence>
<evidence type="ECO:0000256" key="10">
    <source>
        <dbReference type="PROSITE-ProRule" id="PRU00723"/>
    </source>
</evidence>
<keyword evidence="6" id="KW-0677">Repeat</keyword>
<evidence type="ECO:0000313" key="14">
    <source>
        <dbReference type="EMBL" id="KAK2773030.1"/>
    </source>
</evidence>
<keyword evidence="9 10" id="KW-0862">Zinc</keyword>
<keyword evidence="4" id="KW-0808">Transferase</keyword>
<gene>
    <name evidence="14" type="ORF">CKAH01_13694</name>
</gene>
<evidence type="ECO:0000256" key="9">
    <source>
        <dbReference type="ARBA" id="ARBA00022833"/>
    </source>
</evidence>
<evidence type="ECO:0000256" key="6">
    <source>
        <dbReference type="ARBA" id="ARBA00022737"/>
    </source>
</evidence>
<dbReference type="SMART" id="SM00647">
    <property type="entry name" value="IBR"/>
    <property type="match status" value="1"/>
</dbReference>
<dbReference type="SUPFAM" id="SSF57850">
    <property type="entry name" value="RING/U-box"/>
    <property type="match status" value="2"/>
</dbReference>
<dbReference type="InterPro" id="IPR044066">
    <property type="entry name" value="TRIAD_supradom"/>
</dbReference>
<reference evidence="14" key="1">
    <citation type="submission" date="2023-02" db="EMBL/GenBank/DDBJ databases">
        <title>Colletotrichum kahawae CIFC_Que2 genome sequencing and assembly.</title>
        <authorList>
            <person name="Baroncelli R."/>
        </authorList>
    </citation>
    <scope>NUCLEOTIDE SEQUENCE</scope>
    <source>
        <strain evidence="14">CIFC_Que2</strain>
    </source>
</reference>
<dbReference type="EMBL" id="VYYT01000060">
    <property type="protein sequence ID" value="KAK2773030.1"/>
    <property type="molecule type" value="Genomic_DNA"/>
</dbReference>
<dbReference type="InterPro" id="IPR002867">
    <property type="entry name" value="IBR_dom"/>
</dbReference>
<comment type="pathway">
    <text evidence="2">Protein modification; protein ubiquitination.</text>
</comment>
<dbReference type="GO" id="GO:0000151">
    <property type="term" value="C:ubiquitin ligase complex"/>
    <property type="evidence" value="ECO:0007669"/>
    <property type="project" value="TreeGrafter"/>
</dbReference>
<evidence type="ECO:0000256" key="3">
    <source>
        <dbReference type="ARBA" id="ARBA00012251"/>
    </source>
</evidence>
<dbReference type="Gene3D" id="1.20.120.1750">
    <property type="match status" value="1"/>
</dbReference>
<feature type="region of interest" description="Disordered" evidence="11">
    <location>
        <begin position="37"/>
        <end position="58"/>
    </location>
</feature>
<dbReference type="AlphaFoldDB" id="A0AAD9YN05"/>
<evidence type="ECO:0000256" key="11">
    <source>
        <dbReference type="SAM" id="MobiDB-lite"/>
    </source>
</evidence>
<dbReference type="InterPro" id="IPR054694">
    <property type="entry name" value="Parkin-like_IBR"/>
</dbReference>
<dbReference type="Pfam" id="PF01485">
    <property type="entry name" value="IBR"/>
    <property type="match status" value="1"/>
</dbReference>
<dbReference type="EC" id="2.3.2.31" evidence="3"/>
<dbReference type="InterPro" id="IPR000571">
    <property type="entry name" value="Znf_CCCH"/>
</dbReference>
<dbReference type="Gene3D" id="3.30.40.10">
    <property type="entry name" value="Zinc/RING finger domain, C3HC4 (zinc finger)"/>
    <property type="match status" value="1"/>
</dbReference>
<dbReference type="InterPro" id="IPR051628">
    <property type="entry name" value="LUBAC_E3_Ligases"/>
</dbReference>
<dbReference type="PANTHER" id="PTHR22770">
    <property type="entry name" value="UBIQUITIN CONJUGATING ENZYME 7 INTERACTING PROTEIN-RELATED"/>
    <property type="match status" value="1"/>
</dbReference>